<accession>A0A0D0CJ53</accession>
<feature type="compositionally biased region" description="Basic and acidic residues" evidence="1">
    <location>
        <begin position="478"/>
        <end position="496"/>
    </location>
</feature>
<feature type="region of interest" description="Disordered" evidence="1">
    <location>
        <begin position="408"/>
        <end position="435"/>
    </location>
</feature>
<feature type="region of interest" description="Disordered" evidence="1">
    <location>
        <begin position="473"/>
        <end position="522"/>
    </location>
</feature>
<sequence length="522" mass="57261">MLLSTVVEDGLRKLGDPKWPCSLATLSSLNWMIVSLANMIQEKPPLPSVVEASKDAAIVTLSLKPPTHQLEDTQQLEYDIRDDPLLLLYPVKETGMVIMPQNQQTLQIMRWMVSDLGLGKNLSSTSETDSNAIWNTVIPLNKSGDVDSLSDTAVNSTRSGRVDQSPLGVTELDPPAASRSPASNLTDFDRERALYVQTEKLDYSSPTSEDRTQAPNMPHTSDSFGTAREPEELEPPAAVNLNAALLDLTLEDSSRPETRPSNSSVSANMSESLKVRAEEEKDEESLDSKDFTEQTTGEGYKESEGGQQIEEEDSEGSGEEEEREGSSASVSRDDISLHSQASMREERRRISSSFTQASSETRYTRTQLAAPVIEHRFISFTYGARAQSSSSAYRSVESQSMSRSFRSTHLESNSLSPSSSSFQGIEGMRSQGSRSTLSADGVINPLGNNTNTSLSLDLPGEFRQLRSYSTRTGIQRAQEGHVSHSDLTDEGAETRRHFGSPQSTFSFTWQTPNQSEFGRGGS</sequence>
<feature type="compositionally biased region" description="Polar residues" evidence="1">
    <location>
        <begin position="149"/>
        <end position="159"/>
    </location>
</feature>
<reference evidence="2 3" key="1">
    <citation type="submission" date="2014-04" db="EMBL/GenBank/DDBJ databases">
        <title>Evolutionary Origins and Diversification of the Mycorrhizal Mutualists.</title>
        <authorList>
            <consortium name="DOE Joint Genome Institute"/>
            <consortium name="Mycorrhizal Genomics Consortium"/>
            <person name="Kohler A."/>
            <person name="Kuo A."/>
            <person name="Nagy L.G."/>
            <person name="Floudas D."/>
            <person name="Copeland A."/>
            <person name="Barry K.W."/>
            <person name="Cichocki N."/>
            <person name="Veneault-Fourrey C."/>
            <person name="LaButti K."/>
            <person name="Lindquist E.A."/>
            <person name="Lipzen A."/>
            <person name="Lundell T."/>
            <person name="Morin E."/>
            <person name="Murat C."/>
            <person name="Riley R."/>
            <person name="Ohm R."/>
            <person name="Sun H."/>
            <person name="Tunlid A."/>
            <person name="Henrissat B."/>
            <person name="Grigoriev I.V."/>
            <person name="Hibbett D.S."/>
            <person name="Martin F."/>
        </authorList>
    </citation>
    <scope>NUCLEOTIDE SEQUENCE [LARGE SCALE GENOMIC DNA]</scope>
    <source>
        <strain evidence="2 3">FD-317 M1</strain>
    </source>
</reference>
<evidence type="ECO:0000256" key="1">
    <source>
        <dbReference type="SAM" id="MobiDB-lite"/>
    </source>
</evidence>
<keyword evidence="3" id="KW-1185">Reference proteome</keyword>
<feature type="compositionally biased region" description="Polar residues" evidence="1">
    <location>
        <begin position="354"/>
        <end position="363"/>
    </location>
</feature>
<dbReference type="EMBL" id="KN834785">
    <property type="protein sequence ID" value="KIK58367.1"/>
    <property type="molecule type" value="Genomic_DNA"/>
</dbReference>
<dbReference type="Proteomes" id="UP000053593">
    <property type="component" value="Unassembled WGS sequence"/>
</dbReference>
<feature type="compositionally biased region" description="Low complexity" evidence="1">
    <location>
        <begin position="412"/>
        <end position="421"/>
    </location>
</feature>
<proteinExistence type="predicted"/>
<feature type="compositionally biased region" description="Polar residues" evidence="1">
    <location>
        <begin position="500"/>
        <end position="516"/>
    </location>
</feature>
<feature type="region of interest" description="Disordered" evidence="1">
    <location>
        <begin position="251"/>
        <end position="363"/>
    </location>
</feature>
<gene>
    <name evidence="2" type="ORF">GYMLUDRAFT_695314</name>
</gene>
<feature type="compositionally biased region" description="Low complexity" evidence="1">
    <location>
        <begin position="261"/>
        <end position="272"/>
    </location>
</feature>
<name>A0A0D0CJ53_9AGAR</name>
<evidence type="ECO:0000313" key="3">
    <source>
        <dbReference type="Proteomes" id="UP000053593"/>
    </source>
</evidence>
<feature type="region of interest" description="Disordered" evidence="1">
    <location>
        <begin position="145"/>
        <end position="233"/>
    </location>
</feature>
<protein>
    <submittedName>
        <fullName evidence="2">Uncharacterized protein</fullName>
    </submittedName>
</protein>
<dbReference type="AlphaFoldDB" id="A0A0D0CJ53"/>
<feature type="compositionally biased region" description="Acidic residues" evidence="1">
    <location>
        <begin position="309"/>
        <end position="323"/>
    </location>
</feature>
<organism evidence="2 3">
    <name type="scientific">Collybiopsis luxurians FD-317 M1</name>
    <dbReference type="NCBI Taxonomy" id="944289"/>
    <lineage>
        <taxon>Eukaryota</taxon>
        <taxon>Fungi</taxon>
        <taxon>Dikarya</taxon>
        <taxon>Basidiomycota</taxon>
        <taxon>Agaricomycotina</taxon>
        <taxon>Agaricomycetes</taxon>
        <taxon>Agaricomycetidae</taxon>
        <taxon>Agaricales</taxon>
        <taxon>Marasmiineae</taxon>
        <taxon>Omphalotaceae</taxon>
        <taxon>Collybiopsis</taxon>
        <taxon>Collybiopsis luxurians</taxon>
    </lineage>
</organism>
<dbReference type="HOGENOM" id="CLU_521804_0_0_1"/>
<evidence type="ECO:0000313" key="2">
    <source>
        <dbReference type="EMBL" id="KIK58367.1"/>
    </source>
</evidence>
<feature type="compositionally biased region" description="Polar residues" evidence="1">
    <location>
        <begin position="213"/>
        <end position="224"/>
    </location>
</feature>